<evidence type="ECO:0000259" key="1">
    <source>
        <dbReference type="Pfam" id="PF08279"/>
    </source>
</evidence>
<dbReference type="Proteomes" id="UP001315686">
    <property type="component" value="Unassembled WGS sequence"/>
</dbReference>
<keyword evidence="4" id="KW-1185">Reference proteome</keyword>
<dbReference type="PANTHER" id="PTHR34580:SF3">
    <property type="entry name" value="PROTEIN PAFB"/>
    <property type="match status" value="1"/>
</dbReference>
<dbReference type="Gene3D" id="1.10.10.10">
    <property type="entry name" value="Winged helix-like DNA-binding domain superfamily/Winged helix DNA-binding domain"/>
    <property type="match status" value="1"/>
</dbReference>
<dbReference type="InterPro" id="IPR013196">
    <property type="entry name" value="HTH_11"/>
</dbReference>
<accession>A0AAP2CTS9</accession>
<dbReference type="Pfam" id="PF13280">
    <property type="entry name" value="WYL"/>
    <property type="match status" value="1"/>
</dbReference>
<comment type="caution">
    <text evidence="3">The sequence shown here is derived from an EMBL/GenBank/DDBJ whole genome shotgun (WGS) entry which is preliminary data.</text>
</comment>
<reference evidence="3 4" key="1">
    <citation type="journal article" date="2021" name="Arch. Microbiol.">
        <title>Harenicola maris gen. nov., sp. nov. isolated from the Sea of Japan shallow sediments.</title>
        <authorList>
            <person name="Romanenko L.A."/>
            <person name="Kurilenko V.V."/>
            <person name="Chernysheva N.Y."/>
            <person name="Tekutyeva L.A."/>
            <person name="Velansky P.V."/>
            <person name="Svetashev V.I."/>
            <person name="Isaeva M.P."/>
        </authorList>
    </citation>
    <scope>NUCLEOTIDE SEQUENCE [LARGE SCALE GENOMIC DNA]</scope>
    <source>
        <strain evidence="3 4">KMM 3653</strain>
    </source>
</reference>
<dbReference type="InterPro" id="IPR051534">
    <property type="entry name" value="CBASS_pafABC_assoc_protein"/>
</dbReference>
<dbReference type="SUPFAM" id="SSF46785">
    <property type="entry name" value="Winged helix' DNA-binding domain"/>
    <property type="match status" value="1"/>
</dbReference>
<dbReference type="PROSITE" id="PS52050">
    <property type="entry name" value="WYL"/>
    <property type="match status" value="1"/>
</dbReference>
<dbReference type="RefSeq" id="WP_327793729.1">
    <property type="nucleotide sequence ID" value="NZ_JADQAZ010000002.1"/>
</dbReference>
<dbReference type="EMBL" id="JADQAZ010000002">
    <property type="protein sequence ID" value="MBT0957498.1"/>
    <property type="molecule type" value="Genomic_DNA"/>
</dbReference>
<proteinExistence type="predicted"/>
<protein>
    <submittedName>
        <fullName evidence="3">YafY family transcriptional regulator</fullName>
    </submittedName>
</protein>
<sequence>MSRTHRLFHLMQLMRRMPPPVTAAQLGAETGVSARSIHRDIDTLRELGAVIDGAAGYGYTLTEDAALPPLMFEAEEIEALVLGLREVQAVGDPDLAQAAGAALAKLGGRLPPRQAHRLKNAVLNARRFRTPPAPGVNVRILREATWDETEVIFDYTDAKGAQTQRQVRPLSIVSMDAAHCLLAWCVLRQDFRAFRLDRMGALQVTSTSFRPARIGLLRDYLEQISCDSTAETTRSHQQDAQP</sequence>
<evidence type="ECO:0000313" key="4">
    <source>
        <dbReference type="Proteomes" id="UP001315686"/>
    </source>
</evidence>
<name>A0AAP2CTS9_9RHOB</name>
<dbReference type="PANTHER" id="PTHR34580">
    <property type="match status" value="1"/>
</dbReference>
<feature type="domain" description="WYL" evidence="2">
    <location>
        <begin position="138"/>
        <end position="204"/>
    </location>
</feature>
<feature type="domain" description="Helix-turn-helix type 11" evidence="1">
    <location>
        <begin position="6"/>
        <end position="59"/>
    </location>
</feature>
<evidence type="ECO:0000313" key="3">
    <source>
        <dbReference type="EMBL" id="MBT0957498.1"/>
    </source>
</evidence>
<dbReference type="InterPro" id="IPR026881">
    <property type="entry name" value="WYL_dom"/>
</dbReference>
<dbReference type="AlphaFoldDB" id="A0AAP2CTS9"/>
<organism evidence="3 4">
    <name type="scientific">Harenicola maris</name>
    <dbReference type="NCBI Taxonomy" id="2841044"/>
    <lineage>
        <taxon>Bacteria</taxon>
        <taxon>Pseudomonadati</taxon>
        <taxon>Pseudomonadota</taxon>
        <taxon>Alphaproteobacteria</taxon>
        <taxon>Rhodobacterales</taxon>
        <taxon>Paracoccaceae</taxon>
        <taxon>Harenicola</taxon>
    </lineage>
</organism>
<dbReference type="Pfam" id="PF08279">
    <property type="entry name" value="HTH_11"/>
    <property type="match status" value="1"/>
</dbReference>
<dbReference type="InterPro" id="IPR036390">
    <property type="entry name" value="WH_DNA-bd_sf"/>
</dbReference>
<dbReference type="InterPro" id="IPR036388">
    <property type="entry name" value="WH-like_DNA-bd_sf"/>
</dbReference>
<gene>
    <name evidence="3" type="ORF">IV417_08870</name>
</gene>
<evidence type="ECO:0000259" key="2">
    <source>
        <dbReference type="Pfam" id="PF13280"/>
    </source>
</evidence>